<reference evidence="2 3" key="1">
    <citation type="submission" date="2016-02" db="EMBL/GenBank/DDBJ databases">
        <title>Species-wide whole genome sequencing reveals diversity, host range in Lonsdalea quercina.</title>
        <authorList>
            <person name="Li Y."/>
        </authorList>
    </citation>
    <scope>NUCLEOTIDE SEQUENCE [LARGE SCALE GENOMIC DNA]</scope>
    <source>
        <strain evidence="2 3">CFCC 12721</strain>
    </source>
</reference>
<dbReference type="Pfam" id="PF10618">
    <property type="entry name" value="Tail_tube"/>
    <property type="match status" value="1"/>
</dbReference>
<dbReference type="EMBL" id="LUSW01000001">
    <property type="protein sequence ID" value="RAT38319.1"/>
    <property type="molecule type" value="Genomic_DNA"/>
</dbReference>
<evidence type="ECO:0000313" key="3">
    <source>
        <dbReference type="Proteomes" id="UP000250186"/>
    </source>
</evidence>
<evidence type="ECO:0000256" key="1">
    <source>
        <dbReference type="SAM" id="MobiDB-lite"/>
    </source>
</evidence>
<name>A0ABX9EVQ5_9GAMM</name>
<gene>
    <name evidence="2" type="ORF">AU492_00655</name>
</gene>
<keyword evidence="3" id="KW-1185">Reference proteome</keyword>
<proteinExistence type="predicted"/>
<accession>A0ABX9EVQ5</accession>
<protein>
    <submittedName>
        <fullName evidence="2">Phage tail protein</fullName>
    </submittedName>
</protein>
<dbReference type="InterPro" id="IPR019596">
    <property type="entry name" value="Phage_Mu_GpM_tail_tub"/>
</dbReference>
<organism evidence="2 3">
    <name type="scientific">Lonsdalea populi</name>
    <dbReference type="NCBI Taxonomy" id="1172565"/>
    <lineage>
        <taxon>Bacteria</taxon>
        <taxon>Pseudomonadati</taxon>
        <taxon>Pseudomonadota</taxon>
        <taxon>Gammaproteobacteria</taxon>
        <taxon>Enterobacterales</taxon>
        <taxon>Pectobacteriaceae</taxon>
        <taxon>Lonsdalea</taxon>
    </lineage>
</organism>
<evidence type="ECO:0000313" key="2">
    <source>
        <dbReference type="EMBL" id="RAT38319.1"/>
    </source>
</evidence>
<comment type="caution">
    <text evidence="2">The sequence shown here is derived from an EMBL/GenBank/DDBJ whole genome shotgun (WGS) entry which is preliminary data.</text>
</comment>
<sequence length="118" mass="12600">MARVAGTCYFKIDGQQLSLTGGVEVPMNTTIKEDVMGLDGSVDYKESFRAPYVKGTFKVPSSFPVDKITSSDTMTITAELANGQVYVLSGAHLSGEANHDAENGTADLEFHGEEGGYQ</sequence>
<dbReference type="Proteomes" id="UP000250186">
    <property type="component" value="Unassembled WGS sequence"/>
</dbReference>
<feature type="region of interest" description="Disordered" evidence="1">
    <location>
        <begin position="97"/>
        <end position="118"/>
    </location>
</feature>
<dbReference type="RefSeq" id="WP_112092078.1">
    <property type="nucleotide sequence ID" value="NZ_LUSR01000001.1"/>
</dbReference>